<comment type="caution">
    <text evidence="1">The sequence shown here is derived from an EMBL/GenBank/DDBJ whole genome shotgun (WGS) entry which is preliminary data.</text>
</comment>
<dbReference type="STRING" id="1423763.FC46_GL000057"/>
<dbReference type="PATRIC" id="fig|1423763.3.peg.56"/>
<gene>
    <name evidence="1" type="ORF">FC46_GL000057</name>
</gene>
<dbReference type="Proteomes" id="UP000051036">
    <property type="component" value="Unassembled WGS sequence"/>
</dbReference>
<protein>
    <submittedName>
        <fullName evidence="1">Uncharacterized protein</fullName>
    </submittedName>
</protein>
<proteinExistence type="predicted"/>
<evidence type="ECO:0000313" key="1">
    <source>
        <dbReference type="EMBL" id="KRL91509.1"/>
    </source>
</evidence>
<sequence>MKELTQIYAQHAEMPYIAPQYEEELRKKPIPKRNMIRTAEGLLPGHIIMLWRINFGTYTTQSPYHKYFYTTYGIDASKELHWLIDQGYVKIDSAFESLRHLPASKPKEFLKQKQVKGLSKMKRADLDQMIAEYYTEGELAKLFDLRSYSLTSKGAEILARHSEIVAKHPQKSF</sequence>
<reference evidence="1 2" key="1">
    <citation type="journal article" date="2015" name="Genome Announc.">
        <title>Expanding the biotechnology potential of lactobacilli through comparative genomics of 213 strains and associated genera.</title>
        <authorList>
            <person name="Sun Z."/>
            <person name="Harris H.M."/>
            <person name="McCann A."/>
            <person name="Guo C."/>
            <person name="Argimon S."/>
            <person name="Zhang W."/>
            <person name="Yang X."/>
            <person name="Jeffery I.B."/>
            <person name="Cooney J.C."/>
            <person name="Kagawa T.F."/>
            <person name="Liu W."/>
            <person name="Song Y."/>
            <person name="Salvetti E."/>
            <person name="Wrobel A."/>
            <person name="Rasinkangas P."/>
            <person name="Parkhill J."/>
            <person name="Rea M.C."/>
            <person name="O'Sullivan O."/>
            <person name="Ritari J."/>
            <person name="Douillard F.P."/>
            <person name="Paul Ross R."/>
            <person name="Yang R."/>
            <person name="Briner A.E."/>
            <person name="Felis G.E."/>
            <person name="de Vos W.M."/>
            <person name="Barrangou R."/>
            <person name="Klaenhammer T.R."/>
            <person name="Caufield P.W."/>
            <person name="Cui Y."/>
            <person name="Zhang H."/>
            <person name="O'Toole P.W."/>
        </authorList>
    </citation>
    <scope>NUCLEOTIDE SEQUENCE [LARGE SCALE GENOMIC DNA]</scope>
    <source>
        <strain evidence="1 2">DSM 16043</strain>
    </source>
</reference>
<name>A0A0R1UKN1_9LACO</name>
<organism evidence="1 2">
    <name type="scientific">Lactobacillus kalixensis DSM 16043</name>
    <dbReference type="NCBI Taxonomy" id="1423763"/>
    <lineage>
        <taxon>Bacteria</taxon>
        <taxon>Bacillati</taxon>
        <taxon>Bacillota</taxon>
        <taxon>Bacilli</taxon>
        <taxon>Lactobacillales</taxon>
        <taxon>Lactobacillaceae</taxon>
        <taxon>Lactobacillus</taxon>
    </lineage>
</organism>
<dbReference type="RefSeq" id="WP_057797131.1">
    <property type="nucleotide sequence ID" value="NZ_AZFM01000001.1"/>
</dbReference>
<accession>A0A0R1UKN1</accession>
<keyword evidence="2" id="KW-1185">Reference proteome</keyword>
<evidence type="ECO:0000313" key="2">
    <source>
        <dbReference type="Proteomes" id="UP000051036"/>
    </source>
</evidence>
<dbReference type="EMBL" id="AZFM01000001">
    <property type="protein sequence ID" value="KRL91509.1"/>
    <property type="molecule type" value="Genomic_DNA"/>
</dbReference>
<dbReference type="OrthoDB" id="2180340at2"/>
<dbReference type="AlphaFoldDB" id="A0A0R1UKN1"/>